<dbReference type="PANTHER" id="PTHR36120">
    <property type="entry name" value="FUCOSE ISOMERASE"/>
    <property type="match status" value="1"/>
</dbReference>
<dbReference type="InterPro" id="IPR015888">
    <property type="entry name" value="Fuc_isomerase_C"/>
</dbReference>
<protein>
    <submittedName>
        <fullName evidence="4">Fucose isomerase</fullName>
    </submittedName>
</protein>
<dbReference type="Pfam" id="PF02952">
    <property type="entry name" value="Fucose_iso_C"/>
    <property type="match status" value="1"/>
</dbReference>
<dbReference type="SUPFAM" id="SSF53743">
    <property type="entry name" value="FucI/AraA N-terminal and middle domains"/>
    <property type="match status" value="1"/>
</dbReference>
<keyword evidence="2" id="KW-0119">Carbohydrate metabolism</keyword>
<comment type="caution">
    <text evidence="4">The sequence shown here is derived from an EMBL/GenBank/DDBJ whole genome shotgun (WGS) entry which is preliminary data.</text>
</comment>
<dbReference type="CDD" id="cd00578">
    <property type="entry name" value="L-fuc_L-ara-isomerases"/>
    <property type="match status" value="1"/>
</dbReference>
<keyword evidence="1 4" id="KW-0413">Isomerase</keyword>
<reference evidence="4 5" key="1">
    <citation type="submission" date="2017-11" db="EMBL/GenBank/DDBJ databases">
        <title>Evolution of Phototrophy in the Chloroflexi Phylum Driven by Horizontal Gene Transfer.</title>
        <authorList>
            <person name="Ward L.M."/>
            <person name="Hemp J."/>
            <person name="Shih P.M."/>
            <person name="Mcglynn S.E."/>
            <person name="Fischer W."/>
        </authorList>
    </citation>
    <scope>NUCLEOTIDE SEQUENCE [LARGE SCALE GENOMIC DNA]</scope>
    <source>
        <strain evidence="4">JP3_7</strain>
    </source>
</reference>
<proteinExistence type="predicted"/>
<dbReference type="GO" id="GO:0006004">
    <property type="term" value="P:fucose metabolic process"/>
    <property type="evidence" value="ECO:0007669"/>
    <property type="project" value="InterPro"/>
</dbReference>
<sequence length="475" mass="52213">MATITNKRPTLGVIVGNRGFFPKHLCVEGRKAVLNTLSELGIEAVIAPEDATAYGSVESMNEARLYADLFRQHRDDIDGILVTLPNFGDERAVANTIRWADLGVPVLVHAFNDDAAKMTIADRRDSFCGKMSVCNNLAQYGIPFSLTTLHTCDPTSEHFKADLRNFVGTCRVVRGLKHARVGALGARPQAFNTVRYSEKLFERSGISVETLDLSEAFGRIAKLRDDDPAVKAYLDRIRAYAKVGPNVPAEALTKMAKLGVVIERWMDDTQLDMTAIQCWTAMEEYFGVVPCTIMSMMSDRLQSSACETDVAGVVGMYAMALASGKPSALVDWNNNYGEDPNKAVVFHCSNLPAQVFTDIPVMDYQEIIAGTVGAENTYGTMYGRVKAEPFTFCRVSTNDAKGRIEAYVGEGVATDDPLNTFGGYGVVQVENLQALLRYICENGFEHHVAMNMSRCADAVAEALGKYLGWSVYRHR</sequence>
<evidence type="ECO:0000259" key="3">
    <source>
        <dbReference type="Pfam" id="PF02952"/>
    </source>
</evidence>
<dbReference type="EMBL" id="PGTN01000024">
    <property type="protein sequence ID" value="PJF48096.1"/>
    <property type="molecule type" value="Genomic_DNA"/>
</dbReference>
<organism evidence="4 5">
    <name type="scientific">Candidatus Thermofonsia Clade 3 bacterium</name>
    <dbReference type="NCBI Taxonomy" id="2364212"/>
    <lineage>
        <taxon>Bacteria</taxon>
        <taxon>Bacillati</taxon>
        <taxon>Chloroflexota</taxon>
        <taxon>Candidatus Thermofontia</taxon>
        <taxon>Candidatus Thermofonsia Clade 3</taxon>
    </lineage>
</organism>
<evidence type="ECO:0000256" key="2">
    <source>
        <dbReference type="ARBA" id="ARBA00023277"/>
    </source>
</evidence>
<dbReference type="GO" id="GO:0005737">
    <property type="term" value="C:cytoplasm"/>
    <property type="evidence" value="ECO:0007669"/>
    <property type="project" value="InterPro"/>
</dbReference>
<dbReference type="Proteomes" id="UP000230790">
    <property type="component" value="Unassembled WGS sequence"/>
</dbReference>
<evidence type="ECO:0000256" key="1">
    <source>
        <dbReference type="ARBA" id="ARBA00023235"/>
    </source>
</evidence>
<accession>A0A2M8QE70</accession>
<gene>
    <name evidence="4" type="ORF">CUN48_05190</name>
</gene>
<feature type="domain" description="L-fucose isomerase C-terminal" evidence="3">
    <location>
        <begin position="346"/>
        <end position="472"/>
    </location>
</feature>
<dbReference type="InterPro" id="IPR009015">
    <property type="entry name" value="Fucose_isomerase_N/cen_sf"/>
</dbReference>
<evidence type="ECO:0000313" key="4">
    <source>
        <dbReference type="EMBL" id="PJF48096.1"/>
    </source>
</evidence>
<dbReference type="PANTHER" id="PTHR36120:SF1">
    <property type="entry name" value="L-FUCOSE ISOMERASE C-TERMINAL DOMAIN-CONTAINING PROTEIN"/>
    <property type="match status" value="1"/>
</dbReference>
<dbReference type="GO" id="GO:0008736">
    <property type="term" value="F:L-fucose isomerase activity"/>
    <property type="evidence" value="ECO:0007669"/>
    <property type="project" value="InterPro"/>
</dbReference>
<dbReference type="AlphaFoldDB" id="A0A2M8QE70"/>
<name>A0A2M8QE70_9CHLR</name>
<evidence type="ECO:0000313" key="5">
    <source>
        <dbReference type="Proteomes" id="UP000230790"/>
    </source>
</evidence>